<keyword evidence="11" id="KW-1185">Reference proteome</keyword>
<keyword evidence="5" id="KW-0611">Plant defense</keyword>
<dbReference type="InterPro" id="IPR008176">
    <property type="entry name" value="Defensin_plant"/>
</dbReference>
<evidence type="ECO:0000256" key="6">
    <source>
        <dbReference type="ARBA" id="ARBA00023157"/>
    </source>
</evidence>
<dbReference type="CDD" id="cd00107">
    <property type="entry name" value="Knot1"/>
    <property type="match status" value="1"/>
</dbReference>
<keyword evidence="6" id="KW-1015">Disulfide bond</keyword>
<accession>A0AAP0QBF3</accession>
<dbReference type="Proteomes" id="UP001428341">
    <property type="component" value="Unassembled WGS sequence"/>
</dbReference>
<dbReference type="EMBL" id="JBCGBO010000025">
    <property type="protein sequence ID" value="KAK9177096.1"/>
    <property type="molecule type" value="Genomic_DNA"/>
</dbReference>
<evidence type="ECO:0000256" key="4">
    <source>
        <dbReference type="ARBA" id="ARBA00022729"/>
    </source>
</evidence>
<dbReference type="AlphaFoldDB" id="A0AAP0QBF3"/>
<dbReference type="Gene3D" id="3.30.30.10">
    <property type="entry name" value="Knottin, scorpion toxin-like"/>
    <property type="match status" value="1"/>
</dbReference>
<feature type="chain" id="PRO_5044711509" description="Knottins-like domain-containing protein" evidence="7">
    <location>
        <begin position="34"/>
        <end position="83"/>
    </location>
</feature>
<evidence type="ECO:0000256" key="3">
    <source>
        <dbReference type="ARBA" id="ARBA00022577"/>
    </source>
</evidence>
<dbReference type="SMART" id="SM00505">
    <property type="entry name" value="Knot1"/>
    <property type="match status" value="1"/>
</dbReference>
<dbReference type="PROSITE" id="PS00940">
    <property type="entry name" value="GAMMA_THIONIN"/>
    <property type="match status" value="1"/>
</dbReference>
<dbReference type="InterPro" id="IPR036574">
    <property type="entry name" value="Scorpion_toxin-like_sf"/>
</dbReference>
<dbReference type="GO" id="GO:0050832">
    <property type="term" value="P:defense response to fungus"/>
    <property type="evidence" value="ECO:0007669"/>
    <property type="project" value="UniProtKB-KW"/>
</dbReference>
<evidence type="ECO:0000313" key="10">
    <source>
        <dbReference type="EMBL" id="KAK9177096.1"/>
    </source>
</evidence>
<evidence type="ECO:0000259" key="8">
    <source>
        <dbReference type="SMART" id="SM00505"/>
    </source>
</evidence>
<gene>
    <name evidence="9" type="ORF">WN944_029113</name>
    <name evidence="10" type="ORF">WN944_029115</name>
</gene>
<dbReference type="SMR" id="A0AAP0QBF3"/>
<reference evidence="9 11" key="1">
    <citation type="submission" date="2024-05" db="EMBL/GenBank/DDBJ databases">
        <title>Haplotype-resolved chromosome-level genome assembly of Huyou (Citrus changshanensis).</title>
        <authorList>
            <person name="Miao C."/>
            <person name="Chen W."/>
            <person name="Wu Y."/>
            <person name="Wang L."/>
            <person name="Zhao S."/>
            <person name="Grierson D."/>
            <person name="Xu C."/>
            <person name="Chen K."/>
        </authorList>
    </citation>
    <scope>NUCLEOTIDE SEQUENCE [LARGE SCALE GENOMIC DNA]</scope>
    <source>
        <strain evidence="9">01-14</strain>
        <tissue evidence="9">Leaf</tissue>
    </source>
</reference>
<dbReference type="EMBL" id="JBCGBO010000025">
    <property type="protein sequence ID" value="KAK9177094.1"/>
    <property type="molecule type" value="Genomic_DNA"/>
</dbReference>
<evidence type="ECO:0000256" key="1">
    <source>
        <dbReference type="ARBA" id="ARBA00006722"/>
    </source>
</evidence>
<dbReference type="SUPFAM" id="SSF57095">
    <property type="entry name" value="Scorpion toxin-like"/>
    <property type="match status" value="1"/>
</dbReference>
<evidence type="ECO:0000256" key="7">
    <source>
        <dbReference type="SAM" id="SignalP"/>
    </source>
</evidence>
<dbReference type="PANTHER" id="PTHR33147:SF46">
    <property type="entry name" value="DEFENSIN-LIKE PROTEIN 19"/>
    <property type="match status" value="1"/>
</dbReference>
<dbReference type="InterPro" id="IPR003614">
    <property type="entry name" value="Knottins"/>
</dbReference>
<evidence type="ECO:0000256" key="2">
    <source>
        <dbReference type="ARBA" id="ARBA00022529"/>
    </source>
</evidence>
<dbReference type="GO" id="GO:0031640">
    <property type="term" value="P:killing of cells of another organism"/>
    <property type="evidence" value="ECO:0007669"/>
    <property type="project" value="UniProtKB-KW"/>
</dbReference>
<feature type="domain" description="Knottins-like" evidence="8">
    <location>
        <begin position="35"/>
        <end position="83"/>
    </location>
</feature>
<name>A0AAP0QBF3_9ROSI</name>
<evidence type="ECO:0000313" key="11">
    <source>
        <dbReference type="Proteomes" id="UP001428341"/>
    </source>
</evidence>
<keyword evidence="3" id="KW-0295">Fungicide</keyword>
<protein>
    <recommendedName>
        <fullName evidence="8">Knottins-like domain-containing protein</fullName>
    </recommendedName>
</protein>
<feature type="signal peptide" evidence="7">
    <location>
        <begin position="1"/>
        <end position="33"/>
    </location>
</feature>
<proteinExistence type="inferred from homology"/>
<organism evidence="9 11">
    <name type="scientific">Citrus x changshan-huyou</name>
    <dbReference type="NCBI Taxonomy" id="2935761"/>
    <lineage>
        <taxon>Eukaryota</taxon>
        <taxon>Viridiplantae</taxon>
        <taxon>Streptophyta</taxon>
        <taxon>Embryophyta</taxon>
        <taxon>Tracheophyta</taxon>
        <taxon>Spermatophyta</taxon>
        <taxon>Magnoliopsida</taxon>
        <taxon>eudicotyledons</taxon>
        <taxon>Gunneridae</taxon>
        <taxon>Pentapetalae</taxon>
        <taxon>rosids</taxon>
        <taxon>malvids</taxon>
        <taxon>Sapindales</taxon>
        <taxon>Rutaceae</taxon>
        <taxon>Aurantioideae</taxon>
        <taxon>Citrus</taxon>
    </lineage>
</organism>
<dbReference type="PANTHER" id="PTHR33147">
    <property type="entry name" value="DEFENSIN-LIKE PROTEIN 1"/>
    <property type="match status" value="1"/>
</dbReference>
<keyword evidence="4 7" id="KW-0732">Signal</keyword>
<keyword evidence="2" id="KW-0929">Antimicrobial</keyword>
<comment type="similarity">
    <text evidence="1">Belongs to the DEFL family.</text>
</comment>
<evidence type="ECO:0000313" key="9">
    <source>
        <dbReference type="EMBL" id="KAK9177094.1"/>
    </source>
</evidence>
<comment type="caution">
    <text evidence="9">The sequence shown here is derived from an EMBL/GenBank/DDBJ whole genome shotgun (WGS) entry which is preliminary data.</text>
</comment>
<sequence>MAKSVSGFTMTFALLFAFFIIFASFEMAKPAEAALCERRSKTWTGPCFVTEDCDKQCREREGASSGACHRDGLGFACFCFFNC</sequence>
<evidence type="ECO:0000256" key="5">
    <source>
        <dbReference type="ARBA" id="ARBA00022821"/>
    </source>
</evidence>
<dbReference type="Pfam" id="PF00304">
    <property type="entry name" value="Gamma-thionin"/>
    <property type="match status" value="1"/>
</dbReference>